<protein>
    <submittedName>
        <fullName evidence="5">CBM35 domain-containing protein</fullName>
    </submittedName>
</protein>
<feature type="signal peptide" evidence="2">
    <location>
        <begin position="1"/>
        <end position="29"/>
    </location>
</feature>
<dbReference type="InterPro" id="IPR005084">
    <property type="entry name" value="CBM6"/>
</dbReference>
<evidence type="ECO:0000259" key="4">
    <source>
        <dbReference type="PROSITE" id="PS51175"/>
    </source>
</evidence>
<dbReference type="InterPro" id="IPR008979">
    <property type="entry name" value="Galactose-bd-like_sf"/>
</dbReference>
<gene>
    <name evidence="5" type="ORF">ACFO1S_17060</name>
</gene>
<dbReference type="EMBL" id="JBHSED010000035">
    <property type="protein sequence ID" value="MFC4305146.1"/>
    <property type="molecule type" value="Genomic_DNA"/>
</dbReference>
<reference evidence="6" key="1">
    <citation type="journal article" date="2019" name="Int. J. Syst. Evol. Microbiol.">
        <title>The Global Catalogue of Microorganisms (GCM) 10K type strain sequencing project: providing services to taxonomists for standard genome sequencing and annotation.</title>
        <authorList>
            <consortium name="The Broad Institute Genomics Platform"/>
            <consortium name="The Broad Institute Genome Sequencing Center for Infectious Disease"/>
            <person name="Wu L."/>
            <person name="Ma J."/>
        </authorList>
    </citation>
    <scope>NUCLEOTIDE SEQUENCE [LARGE SCALE GENOMIC DNA]</scope>
    <source>
        <strain evidence="6">CGMCC 4.1641</strain>
    </source>
</reference>
<keyword evidence="1 2" id="KW-0732">Signal</keyword>
<dbReference type="InterPro" id="IPR006584">
    <property type="entry name" value="Cellulose-bd_IV"/>
</dbReference>
<proteinExistence type="predicted"/>
<keyword evidence="6" id="KW-1185">Reference proteome</keyword>
<dbReference type="Proteomes" id="UP001595755">
    <property type="component" value="Unassembled WGS sequence"/>
</dbReference>
<evidence type="ECO:0000256" key="1">
    <source>
        <dbReference type="ARBA" id="ARBA00022729"/>
    </source>
</evidence>
<feature type="chain" id="PRO_5045770377" evidence="2">
    <location>
        <begin position="30"/>
        <end position="789"/>
    </location>
</feature>
<dbReference type="Pfam" id="PF05345">
    <property type="entry name" value="He_PIG"/>
    <property type="match status" value="1"/>
</dbReference>
<accession>A0ABV8SC44</accession>
<evidence type="ECO:0000256" key="2">
    <source>
        <dbReference type="SAM" id="SignalP"/>
    </source>
</evidence>
<evidence type="ECO:0000313" key="5">
    <source>
        <dbReference type="EMBL" id="MFC4305146.1"/>
    </source>
</evidence>
<evidence type="ECO:0000259" key="3">
    <source>
        <dbReference type="PROSITE" id="PS50268"/>
    </source>
</evidence>
<dbReference type="PROSITE" id="PS51175">
    <property type="entry name" value="CBM6"/>
    <property type="match status" value="1"/>
</dbReference>
<dbReference type="Pfam" id="PF00754">
    <property type="entry name" value="F5_F8_type_C"/>
    <property type="match status" value="1"/>
</dbReference>
<dbReference type="RefSeq" id="WP_378127186.1">
    <property type="nucleotide sequence ID" value="NZ_JBHSED010000035.1"/>
</dbReference>
<dbReference type="SUPFAM" id="SSF49785">
    <property type="entry name" value="Galactose-binding domain-like"/>
    <property type="match status" value="2"/>
</dbReference>
<organism evidence="5 6">
    <name type="scientific">Cohnella boryungensis</name>
    <dbReference type="NCBI Taxonomy" id="768479"/>
    <lineage>
        <taxon>Bacteria</taxon>
        <taxon>Bacillati</taxon>
        <taxon>Bacillota</taxon>
        <taxon>Bacilli</taxon>
        <taxon>Bacillales</taxon>
        <taxon>Paenibacillaceae</taxon>
        <taxon>Cohnella</taxon>
    </lineage>
</organism>
<feature type="domain" description="Cadherin" evidence="3">
    <location>
        <begin position="124"/>
        <end position="168"/>
    </location>
</feature>
<dbReference type="InterPro" id="IPR000421">
    <property type="entry name" value="FA58C"/>
</dbReference>
<sequence>MKRVMSVVLCLALGLSFLIGLGPVQPAKAAANYAEVVDNFGRTINDYGIDLLDWQGYLANPHVKLTVKPPSSAVFPVTITLRAQGTSRLMMDSPSTLSATGATKVLTFANANDQKSFYLEIHPDRVGGPNEIENYTLSLTVAQNNGTQNVQTIPIRVTDQDDNAEPTMPLLFDYRFDTITGYFSNPGIKAAAEQAVKDWFYFFDMESFDTVPVNAESMSVSGDNWQNHITVRNNQAYNGMWIVFRGLNDPYSTGWPANNGNYHKRNGVQVPGPIHRSLGTILDFYPNFTPFTSLNDEEWYLTQMPGSSCTSNCQTDVLGLIMHEFGHAVAFHSDWQGMRAYVNAGGTNDPEVIAYQGHAVPLDSSYHIPDTDPANFDRLSGMGSGRNNLFHPKRWMHTKLSLLIAENAGWKLNKNLTPFLAPSIVTTSLPAGTPGQAYNQKLEVKGGIPFYDWTLTSGSLPVGLSLDRFTGKISGTLASSQPQSSYTFSVQLRDYDAFSSPVVKTFTINTGPSTGTNKYEAETATVNSANVTTSSSASGGSYVGGIDSATSYVQFAVQAPSAGAYDMTIRYANGSGSSSTHNLSVNGGAAQTVSYPVTSGWGQFADKVVQVNLNAGANTIRLTKGATGYAELDYIQLDPATTSPTPTNIASQATASTSFVSSWESLAGLNDGYNVTSSSDRGHPVYGNWNNPGTTQWVQYDFASNKTLSKAEVYWFDDDQGIDLPASCSLQYWNGTAWVNVANPSGLGVLGNQYNTTTFTPVSTNKIRLNITAKSGFSTGIEQWRVFGY</sequence>
<dbReference type="SMART" id="SM00606">
    <property type="entry name" value="CBD_IV"/>
    <property type="match status" value="1"/>
</dbReference>
<dbReference type="Pfam" id="PF16990">
    <property type="entry name" value="CBM_35"/>
    <property type="match status" value="1"/>
</dbReference>
<name>A0ABV8SC44_9BACL</name>
<dbReference type="PROSITE" id="PS50268">
    <property type="entry name" value="CADHERIN_2"/>
    <property type="match status" value="1"/>
</dbReference>
<dbReference type="Gene3D" id="2.60.120.260">
    <property type="entry name" value="Galactose-binding domain-like"/>
    <property type="match status" value="2"/>
</dbReference>
<dbReference type="InterPro" id="IPR013783">
    <property type="entry name" value="Ig-like_fold"/>
</dbReference>
<evidence type="ECO:0000313" key="6">
    <source>
        <dbReference type="Proteomes" id="UP001595755"/>
    </source>
</evidence>
<dbReference type="InterPro" id="IPR002126">
    <property type="entry name" value="Cadherin-like_dom"/>
</dbReference>
<dbReference type="Gene3D" id="2.60.40.10">
    <property type="entry name" value="Immunoglobulins"/>
    <property type="match status" value="1"/>
</dbReference>
<comment type="caution">
    <text evidence="5">The sequence shown here is derived from an EMBL/GenBank/DDBJ whole genome shotgun (WGS) entry which is preliminary data.</text>
</comment>
<feature type="domain" description="CBM6" evidence="4">
    <location>
        <begin position="517"/>
        <end position="638"/>
    </location>
</feature>